<comment type="caution">
    <text evidence="2">The sequence shown here is derived from an EMBL/GenBank/DDBJ whole genome shotgun (WGS) entry which is preliminary data.</text>
</comment>
<dbReference type="EMBL" id="JASJQH010007347">
    <property type="protein sequence ID" value="KAK9710375.1"/>
    <property type="molecule type" value="Genomic_DNA"/>
</dbReference>
<feature type="region of interest" description="Disordered" evidence="1">
    <location>
        <begin position="229"/>
        <end position="254"/>
    </location>
</feature>
<dbReference type="Proteomes" id="UP001479436">
    <property type="component" value="Unassembled WGS sequence"/>
</dbReference>
<proteinExistence type="predicted"/>
<evidence type="ECO:0000313" key="3">
    <source>
        <dbReference type="Proteomes" id="UP001479436"/>
    </source>
</evidence>
<evidence type="ECO:0000313" key="2">
    <source>
        <dbReference type="EMBL" id="KAK9710375.1"/>
    </source>
</evidence>
<evidence type="ECO:0000256" key="1">
    <source>
        <dbReference type="SAM" id="MobiDB-lite"/>
    </source>
</evidence>
<organism evidence="2 3">
    <name type="scientific">Basidiobolus ranarum</name>
    <dbReference type="NCBI Taxonomy" id="34480"/>
    <lineage>
        <taxon>Eukaryota</taxon>
        <taxon>Fungi</taxon>
        <taxon>Fungi incertae sedis</taxon>
        <taxon>Zoopagomycota</taxon>
        <taxon>Entomophthoromycotina</taxon>
        <taxon>Basidiobolomycetes</taxon>
        <taxon>Basidiobolales</taxon>
        <taxon>Basidiobolaceae</taxon>
        <taxon>Basidiobolus</taxon>
    </lineage>
</organism>
<reference evidence="2 3" key="1">
    <citation type="submission" date="2023-04" db="EMBL/GenBank/DDBJ databases">
        <title>Genome of Basidiobolus ranarum AG-B5.</title>
        <authorList>
            <person name="Stajich J.E."/>
            <person name="Carter-House D."/>
            <person name="Gryganskyi A."/>
        </authorList>
    </citation>
    <scope>NUCLEOTIDE SEQUENCE [LARGE SCALE GENOMIC DNA]</scope>
    <source>
        <strain evidence="2 3">AG-B5</strain>
    </source>
</reference>
<feature type="region of interest" description="Disordered" evidence="1">
    <location>
        <begin position="159"/>
        <end position="183"/>
    </location>
</feature>
<sequence length="408" mass="44874">MEDKTQKDLEKILFVLKELDEDKLLTNEPGINLISIENNLKEKYTNVEQFQADFDKLCRNILSVTADKEKITSVSALWKLGNNYLSDIRSQQGPQTNGVTSSSYQPNEVQNDFHRNIALFQRCGDGFLFTSSKRGFKPNEHLDIVGEARPMTIFPTHVSERPPPLGAVCPSSNTPSTPQHRKQESINPLLFVSHDGFSSFAPSMDSSSATLSSQDTTTLYYFKKRRFESDGDTDSDVSTPAESTELPDVHNSVDNSASQIVQDTAVDGQNNANGSASTSISNDNNASHESSEVNSASFVIEENSKLLLKLVEFQEARANNDFSLISPLEQATAKAFTTRMTHILPGVKPSALISSECIEDAINRIPILEHTYRGTLPPNKPFAYATNSALSKGFATNATAIPSYIPKP</sequence>
<accession>A0ABR2VZF5</accession>
<feature type="region of interest" description="Disordered" evidence="1">
    <location>
        <begin position="267"/>
        <end position="289"/>
    </location>
</feature>
<keyword evidence="3" id="KW-1185">Reference proteome</keyword>
<gene>
    <name evidence="2" type="ORF">K7432_008465</name>
</gene>
<name>A0ABR2VZF5_9FUNG</name>
<protein>
    <submittedName>
        <fullName evidence="2">Uncharacterized protein</fullName>
    </submittedName>
</protein>